<protein>
    <recommendedName>
        <fullName evidence="1">Toprim domain-containing protein</fullName>
    </recommendedName>
</protein>
<name>A0A7K1L6G9_9ACTN</name>
<organism evidence="2 3">
    <name type="scientific">Actinomadura litoris</name>
    <dbReference type="NCBI Taxonomy" id="2678616"/>
    <lineage>
        <taxon>Bacteria</taxon>
        <taxon>Bacillati</taxon>
        <taxon>Actinomycetota</taxon>
        <taxon>Actinomycetes</taxon>
        <taxon>Streptosporangiales</taxon>
        <taxon>Thermomonosporaceae</taxon>
        <taxon>Actinomadura</taxon>
    </lineage>
</organism>
<dbReference type="InterPro" id="IPR037068">
    <property type="entry name" value="DNA_primase_core_N_sf"/>
</dbReference>
<sequence>MLSGLDGEERVLRGIASRETARLRDGTRPWTWWLERAVLHGRRFGYTNTLLIAAQWRAATDVRSYEEWRAAGRQVRRGEAGIRVFGPSGGVRAVFDVAQTTGLPLPAVPRGPSAAFDWAEHVRHLREVEADSVGYLVRAWLGWEPRPPVFPVNAFWAGPDAGDRILRLSRRLHARARGPASSAAGIMDAAHRFFQTRCEESWVPAYLAERGFPARVRRRRRIGHAPPGPHTLTDHLRGLGHDDEEIVGAGLARQGDDGVHDTFRDRLMFAIRTPDGAIAGFLGRRRDGADGPKYLNGPATALFHKSELLYGLHEARDRLAAGARPVLVEGPLDAVAVALAGHAAVAACGLSLTGAQLAALGGVADLAATGVLVALDGDPAGRSGAVRAWETLAGVPGPVDTVALPPGRDPADLLRGGGRAAVRRALRARAPLADAAVDAAIDRAGGALATVEERLAAVRAAASVIAARPPEAARQAVRTAERTGVPAWLVTEALIEAARRPRRAGPPRPAG</sequence>
<dbReference type="Gene3D" id="3.40.1360.10">
    <property type="match status" value="1"/>
</dbReference>
<dbReference type="RefSeq" id="WP_156219117.1">
    <property type="nucleotide sequence ID" value="NZ_WOFH01000009.1"/>
</dbReference>
<dbReference type="InterPro" id="IPR006171">
    <property type="entry name" value="TOPRIM_dom"/>
</dbReference>
<feature type="domain" description="Toprim" evidence="1">
    <location>
        <begin position="323"/>
        <end position="397"/>
    </location>
</feature>
<evidence type="ECO:0000313" key="2">
    <source>
        <dbReference type="EMBL" id="MUN40017.1"/>
    </source>
</evidence>
<proteinExistence type="predicted"/>
<comment type="caution">
    <text evidence="2">The sequence shown here is derived from an EMBL/GenBank/DDBJ whole genome shotgun (WGS) entry which is preliminary data.</text>
</comment>
<evidence type="ECO:0000259" key="1">
    <source>
        <dbReference type="SMART" id="SM00493"/>
    </source>
</evidence>
<dbReference type="GO" id="GO:0006269">
    <property type="term" value="P:DNA replication, synthesis of primer"/>
    <property type="evidence" value="ECO:0007669"/>
    <property type="project" value="TreeGrafter"/>
</dbReference>
<dbReference type="AlphaFoldDB" id="A0A7K1L6G9"/>
<dbReference type="SMART" id="SM00493">
    <property type="entry name" value="TOPRIM"/>
    <property type="match status" value="1"/>
</dbReference>
<gene>
    <name evidence="2" type="ORF">GNZ18_25980</name>
</gene>
<dbReference type="PANTHER" id="PTHR30313">
    <property type="entry name" value="DNA PRIMASE"/>
    <property type="match status" value="1"/>
</dbReference>
<reference evidence="2 3" key="1">
    <citation type="submission" date="2019-11" db="EMBL/GenBank/DDBJ databases">
        <authorList>
            <person name="Cao P."/>
        </authorList>
    </citation>
    <scope>NUCLEOTIDE SEQUENCE [LARGE SCALE GENOMIC DNA]</scope>
    <source>
        <strain evidence="2 3">NEAU-AAG5</strain>
    </source>
</reference>
<dbReference type="Pfam" id="PF13155">
    <property type="entry name" value="Toprim_2"/>
    <property type="match status" value="1"/>
</dbReference>
<dbReference type="PANTHER" id="PTHR30313:SF2">
    <property type="entry name" value="DNA PRIMASE"/>
    <property type="match status" value="1"/>
</dbReference>
<dbReference type="Gene3D" id="3.90.980.10">
    <property type="entry name" value="DNA primase, catalytic core, N-terminal domain"/>
    <property type="match status" value="1"/>
</dbReference>
<dbReference type="GO" id="GO:0005737">
    <property type="term" value="C:cytoplasm"/>
    <property type="evidence" value="ECO:0007669"/>
    <property type="project" value="TreeGrafter"/>
</dbReference>
<dbReference type="Proteomes" id="UP000432015">
    <property type="component" value="Unassembled WGS sequence"/>
</dbReference>
<accession>A0A7K1L6G9</accession>
<dbReference type="Pfam" id="PF08275">
    <property type="entry name" value="DNAG_N"/>
    <property type="match status" value="1"/>
</dbReference>
<dbReference type="InterPro" id="IPR013264">
    <property type="entry name" value="DNAG_N"/>
</dbReference>
<dbReference type="SUPFAM" id="SSF56731">
    <property type="entry name" value="DNA primase core"/>
    <property type="match status" value="1"/>
</dbReference>
<dbReference type="EMBL" id="WOFH01000009">
    <property type="protein sequence ID" value="MUN40017.1"/>
    <property type="molecule type" value="Genomic_DNA"/>
</dbReference>
<dbReference type="InterPro" id="IPR050219">
    <property type="entry name" value="DnaG_primase"/>
</dbReference>
<keyword evidence="3" id="KW-1185">Reference proteome</keyword>
<evidence type="ECO:0000313" key="3">
    <source>
        <dbReference type="Proteomes" id="UP000432015"/>
    </source>
</evidence>